<dbReference type="InterPro" id="IPR047204">
    <property type="entry name" value="RMP1_RBD"/>
</dbReference>
<dbReference type="GO" id="GO:0000294">
    <property type="term" value="P:nuclear-transcribed mRNA catabolic process, RNase MRP-dependent"/>
    <property type="evidence" value="ECO:0007669"/>
    <property type="project" value="TreeGrafter"/>
</dbReference>
<dbReference type="CDD" id="cd22573">
    <property type="entry name" value="RMP1_RBD"/>
    <property type="match status" value="1"/>
</dbReference>
<dbReference type="Proteomes" id="UP001243989">
    <property type="component" value="Unassembled WGS sequence"/>
</dbReference>
<dbReference type="GO" id="GO:0000172">
    <property type="term" value="C:ribonuclease MRP complex"/>
    <property type="evidence" value="ECO:0007669"/>
    <property type="project" value="InterPro"/>
</dbReference>
<dbReference type="RefSeq" id="XP_060448928.1">
    <property type="nucleotide sequence ID" value="XM_060587499.1"/>
</dbReference>
<keyword evidence="4" id="KW-1185">Reference proteome</keyword>
<reference evidence="3" key="1">
    <citation type="submission" date="2021-06" db="EMBL/GenBank/DDBJ databases">
        <title>Comparative genomics, transcriptomics and evolutionary studies reveal genomic signatures of adaptation to plant cell wall in hemibiotrophic fungi.</title>
        <authorList>
            <consortium name="DOE Joint Genome Institute"/>
            <person name="Baroncelli R."/>
            <person name="Diaz J.F."/>
            <person name="Benocci T."/>
            <person name="Peng M."/>
            <person name="Battaglia E."/>
            <person name="Haridas S."/>
            <person name="Andreopoulos W."/>
            <person name="Labutti K."/>
            <person name="Pangilinan J."/>
            <person name="Floch G.L."/>
            <person name="Makela M.R."/>
            <person name="Henrissat B."/>
            <person name="Grigoriev I.V."/>
            <person name="Crouch J.A."/>
            <person name="De Vries R.P."/>
            <person name="Sukno S.A."/>
            <person name="Thon M.R."/>
        </authorList>
    </citation>
    <scope>NUCLEOTIDE SEQUENCE</scope>
    <source>
        <strain evidence="3">CBS 102054</strain>
    </source>
</reference>
<dbReference type="InterPro" id="IPR047205">
    <property type="entry name" value="RMP1"/>
</dbReference>
<feature type="region of interest" description="Disordered" evidence="1">
    <location>
        <begin position="234"/>
        <end position="311"/>
    </location>
</feature>
<sequence length="311" mass="33134">MKTTTTNTIAATAAIAPSPDETIPIATLVPVLAILDSFNHRNKNQHRVARWWSAFDLLRRAVRRLHDALEAQGRHRRALSFKSSSSSSSSSSLKKKSSSSSSSKPIVSSAERRQNALDEDVVARVRMLLDSTIPSSFSAFTQLAADNQHAALGLVLLGLLARINSVVTLLAPAPAPTPAPRSEKATPASEVTTTSSLSTGRSDAAVAVADERQQQQPNSRGLGVAISRDQLKLAAKPSDHNHASSSSSSSSSSSRNVAELTASIPPKKRKLTAGPPLETKASKPAKEEKLVKKKKKSKKTDDFGDLFSSLM</sequence>
<feature type="compositionally biased region" description="Low complexity" evidence="1">
    <location>
        <begin position="244"/>
        <end position="254"/>
    </location>
</feature>
<protein>
    <recommendedName>
        <fullName evidence="2">RNase MRP protein 1 RNA binding domain-containing protein</fullName>
    </recommendedName>
</protein>
<dbReference type="GeneID" id="85472361"/>
<organism evidence="3 4">
    <name type="scientific">Colletotrichum phormii</name>
    <dbReference type="NCBI Taxonomy" id="359342"/>
    <lineage>
        <taxon>Eukaryota</taxon>
        <taxon>Fungi</taxon>
        <taxon>Dikarya</taxon>
        <taxon>Ascomycota</taxon>
        <taxon>Pezizomycotina</taxon>
        <taxon>Sordariomycetes</taxon>
        <taxon>Hypocreomycetidae</taxon>
        <taxon>Glomerellales</taxon>
        <taxon>Glomerellaceae</taxon>
        <taxon>Colletotrichum</taxon>
        <taxon>Colletotrichum acutatum species complex</taxon>
    </lineage>
</organism>
<feature type="domain" description="RNase MRP protein 1 RNA binding" evidence="2">
    <location>
        <begin position="34"/>
        <end position="162"/>
    </location>
</feature>
<feature type="compositionally biased region" description="Polar residues" evidence="1">
    <location>
        <begin position="189"/>
        <end position="201"/>
    </location>
</feature>
<evidence type="ECO:0000313" key="3">
    <source>
        <dbReference type="EMBL" id="KAK1640321.1"/>
    </source>
</evidence>
<proteinExistence type="predicted"/>
<dbReference type="AlphaFoldDB" id="A0AAI9ZY38"/>
<gene>
    <name evidence="3" type="ORF">BDP81DRAFT_391044</name>
</gene>
<dbReference type="Pfam" id="PF20945">
    <property type="entry name" value="RMP1"/>
    <property type="match status" value="1"/>
</dbReference>
<name>A0AAI9ZY38_9PEZI</name>
<evidence type="ECO:0000313" key="4">
    <source>
        <dbReference type="Proteomes" id="UP001243989"/>
    </source>
</evidence>
<accession>A0AAI9ZY38</accession>
<evidence type="ECO:0000259" key="2">
    <source>
        <dbReference type="Pfam" id="PF20945"/>
    </source>
</evidence>
<feature type="region of interest" description="Disordered" evidence="1">
    <location>
        <begin position="80"/>
        <end position="113"/>
    </location>
</feature>
<feature type="compositionally biased region" description="Low complexity" evidence="1">
    <location>
        <begin position="80"/>
        <end position="109"/>
    </location>
</feature>
<feature type="region of interest" description="Disordered" evidence="1">
    <location>
        <begin position="173"/>
        <end position="202"/>
    </location>
</feature>
<dbReference type="EMBL" id="JAHMHQ010000004">
    <property type="protein sequence ID" value="KAK1640321.1"/>
    <property type="molecule type" value="Genomic_DNA"/>
</dbReference>
<dbReference type="PANTHER" id="PTHR37792">
    <property type="entry name" value="RIBONUCLEASE MRP PROTEIN SUBUNIT RMP1"/>
    <property type="match status" value="1"/>
</dbReference>
<feature type="compositionally biased region" description="Basic and acidic residues" evidence="1">
    <location>
        <begin position="280"/>
        <end position="290"/>
    </location>
</feature>
<dbReference type="GO" id="GO:0000466">
    <property type="term" value="P:maturation of 5.8S rRNA from tricistronic rRNA transcript (SSU-rRNA, 5.8S rRNA, LSU-rRNA)"/>
    <property type="evidence" value="ECO:0007669"/>
    <property type="project" value="TreeGrafter"/>
</dbReference>
<evidence type="ECO:0000256" key="1">
    <source>
        <dbReference type="SAM" id="MobiDB-lite"/>
    </source>
</evidence>
<comment type="caution">
    <text evidence="3">The sequence shown here is derived from an EMBL/GenBank/DDBJ whole genome shotgun (WGS) entry which is preliminary data.</text>
</comment>
<dbReference type="GO" id="GO:0042134">
    <property type="term" value="F:rRNA primary transcript binding"/>
    <property type="evidence" value="ECO:0007669"/>
    <property type="project" value="InterPro"/>
</dbReference>
<dbReference type="PANTHER" id="PTHR37792:SF1">
    <property type="entry name" value="RIBONUCLEASE MRP PROTEIN SUBUNIT RMP1"/>
    <property type="match status" value="1"/>
</dbReference>